<name>A0A3G4ZY45_9VIRU</name>
<reference evidence="1" key="1">
    <citation type="submission" date="2018-10" db="EMBL/GenBank/DDBJ databases">
        <title>Hidden diversity of soil giant viruses.</title>
        <authorList>
            <person name="Schulz F."/>
            <person name="Alteio L."/>
            <person name="Goudeau D."/>
            <person name="Ryan E.M."/>
            <person name="Malmstrom R.R."/>
            <person name="Blanchard J."/>
            <person name="Woyke T."/>
        </authorList>
    </citation>
    <scope>NUCLEOTIDE SEQUENCE</scope>
    <source>
        <strain evidence="1">FNV1</strain>
    </source>
</reference>
<sequence length="276" mass="32759">MSSHRSRRRNRKQKPIVLQTDDDIVKRTGYIRQMIKYLIKYQPQNIAKNLNMSHAKFNAYYTADRGYIAVPIVDVLNWVCETKTSDEKKNSLTDYFHFADYFHKEYAGWNIVDNAHELLNTTKKFTSANLLDITLKERIFNGKMNQIILNVVFNTISNCEYIYKYIQQLFTTDLILYRQENKYYNVPLGELSELDFYKLCRYDILFILAQLEANMTKMIIDTYLQFQRDLIKIETRIKIVELYYELIALYIPQQLPLQLAGIVTSYCQISDVATTY</sequence>
<accession>A0A3G4ZY45</accession>
<proteinExistence type="predicted"/>
<evidence type="ECO:0000313" key="1">
    <source>
        <dbReference type="EMBL" id="AYV79832.1"/>
    </source>
</evidence>
<protein>
    <submittedName>
        <fullName evidence="1">Uncharacterized protein</fullName>
    </submittedName>
</protein>
<dbReference type="EMBL" id="MK072191">
    <property type="protein sequence ID" value="AYV79832.1"/>
    <property type="molecule type" value="Genomic_DNA"/>
</dbReference>
<organism evidence="1">
    <name type="scientific">Faunusvirus sp</name>
    <dbReference type="NCBI Taxonomy" id="2487766"/>
    <lineage>
        <taxon>Viruses</taxon>
        <taxon>Varidnaviria</taxon>
        <taxon>Bamfordvirae</taxon>
        <taxon>Nucleocytoviricota</taxon>
        <taxon>Megaviricetes</taxon>
        <taxon>Imitervirales</taxon>
        <taxon>Mimiviridae</taxon>
    </lineage>
</organism>
<gene>
    <name evidence="1" type="ORF">Faunusvirus60_3</name>
</gene>